<dbReference type="OrthoDB" id="214050at2"/>
<feature type="region of interest" description="Disordered" evidence="1">
    <location>
        <begin position="1"/>
        <end position="29"/>
    </location>
</feature>
<evidence type="ECO:0000313" key="3">
    <source>
        <dbReference type="Proteomes" id="UP000319852"/>
    </source>
</evidence>
<name>A0A517N0V7_9BACT</name>
<keyword evidence="3" id="KW-1185">Reference proteome</keyword>
<accession>A0A517N0V7</accession>
<gene>
    <name evidence="2" type="ORF">HG15A2_41080</name>
</gene>
<reference evidence="2 3" key="1">
    <citation type="submission" date="2019-02" db="EMBL/GenBank/DDBJ databases">
        <title>Deep-cultivation of Planctomycetes and their phenomic and genomic characterization uncovers novel biology.</title>
        <authorList>
            <person name="Wiegand S."/>
            <person name="Jogler M."/>
            <person name="Boedeker C."/>
            <person name="Pinto D."/>
            <person name="Vollmers J."/>
            <person name="Rivas-Marin E."/>
            <person name="Kohn T."/>
            <person name="Peeters S.H."/>
            <person name="Heuer A."/>
            <person name="Rast P."/>
            <person name="Oberbeckmann S."/>
            <person name="Bunk B."/>
            <person name="Jeske O."/>
            <person name="Meyerdierks A."/>
            <person name="Storesund J.E."/>
            <person name="Kallscheuer N."/>
            <person name="Luecker S."/>
            <person name="Lage O.M."/>
            <person name="Pohl T."/>
            <person name="Merkel B.J."/>
            <person name="Hornburger P."/>
            <person name="Mueller R.-W."/>
            <person name="Bruemmer F."/>
            <person name="Labrenz M."/>
            <person name="Spormann A.M."/>
            <person name="Op den Camp H."/>
            <person name="Overmann J."/>
            <person name="Amann R."/>
            <person name="Jetten M.S.M."/>
            <person name="Mascher T."/>
            <person name="Medema M.H."/>
            <person name="Devos D.P."/>
            <person name="Kaster A.-K."/>
            <person name="Ovreas L."/>
            <person name="Rohde M."/>
            <person name="Galperin M.Y."/>
            <person name="Jogler C."/>
        </authorList>
    </citation>
    <scope>NUCLEOTIDE SEQUENCE [LARGE SCALE GENOMIC DNA]</scope>
    <source>
        <strain evidence="2 3">HG15A2</strain>
    </source>
</reference>
<organism evidence="2 3">
    <name type="scientific">Adhaeretor mobilis</name>
    <dbReference type="NCBI Taxonomy" id="1930276"/>
    <lineage>
        <taxon>Bacteria</taxon>
        <taxon>Pseudomonadati</taxon>
        <taxon>Planctomycetota</taxon>
        <taxon>Planctomycetia</taxon>
        <taxon>Pirellulales</taxon>
        <taxon>Lacipirellulaceae</taxon>
        <taxon>Adhaeretor</taxon>
    </lineage>
</organism>
<evidence type="ECO:0000256" key="1">
    <source>
        <dbReference type="SAM" id="MobiDB-lite"/>
    </source>
</evidence>
<evidence type="ECO:0000313" key="2">
    <source>
        <dbReference type="EMBL" id="QDT00767.1"/>
    </source>
</evidence>
<sequence>MASSLLRKEGKQADLEASEFPSGALQKSESLDDETRAAYLLDRGSETYPIRHLYAPAVRLKTLMRVATKESALRKSMAEEIAMKIASRIPGSIHDFMIRFDEKNHYVLEGWCMSYHAKQVAQHEAMLLAGHSQVVNDIVVRRPR</sequence>
<dbReference type="AlphaFoldDB" id="A0A517N0V7"/>
<proteinExistence type="predicted"/>
<feature type="compositionally biased region" description="Basic and acidic residues" evidence="1">
    <location>
        <begin position="1"/>
        <end position="14"/>
    </location>
</feature>
<protein>
    <submittedName>
        <fullName evidence="2">Uncharacterized protein</fullName>
    </submittedName>
</protein>
<dbReference type="Proteomes" id="UP000319852">
    <property type="component" value="Chromosome"/>
</dbReference>
<dbReference type="EMBL" id="CP036263">
    <property type="protein sequence ID" value="QDT00767.1"/>
    <property type="molecule type" value="Genomic_DNA"/>
</dbReference>
<dbReference type="RefSeq" id="WP_145062478.1">
    <property type="nucleotide sequence ID" value="NZ_CP036263.1"/>
</dbReference>
<dbReference type="KEGG" id="amob:HG15A2_41080"/>